<accession>V8NZ83</accession>
<evidence type="ECO:0000313" key="3">
    <source>
        <dbReference type="Proteomes" id="UP000018936"/>
    </source>
</evidence>
<dbReference type="AlphaFoldDB" id="V8NZ83"/>
<gene>
    <name evidence="2" type="ORF">L345_07309</name>
</gene>
<proteinExistence type="predicted"/>
<name>V8NZ83_OPHHA</name>
<dbReference type="EMBL" id="AZIM01001441">
    <property type="protein sequence ID" value="ETE66902.1"/>
    <property type="molecule type" value="Genomic_DNA"/>
</dbReference>
<protein>
    <submittedName>
        <fullName evidence="2">Uncharacterized protein</fullName>
    </submittedName>
</protein>
<evidence type="ECO:0000313" key="2">
    <source>
        <dbReference type="EMBL" id="ETE66902.1"/>
    </source>
</evidence>
<reference evidence="2 3" key="1">
    <citation type="journal article" date="2013" name="Proc. Natl. Acad. Sci. U.S.A.">
        <title>The king cobra genome reveals dynamic gene evolution and adaptation in the snake venom system.</title>
        <authorList>
            <person name="Vonk F.J."/>
            <person name="Casewell N.R."/>
            <person name="Henkel C.V."/>
            <person name="Heimberg A.M."/>
            <person name="Jansen H.J."/>
            <person name="McCleary R.J."/>
            <person name="Kerkkamp H.M."/>
            <person name="Vos R.A."/>
            <person name="Guerreiro I."/>
            <person name="Calvete J.J."/>
            <person name="Wuster W."/>
            <person name="Woods A.E."/>
            <person name="Logan J.M."/>
            <person name="Harrison R.A."/>
            <person name="Castoe T.A."/>
            <person name="de Koning A.P."/>
            <person name="Pollock D.D."/>
            <person name="Yandell M."/>
            <person name="Calderon D."/>
            <person name="Renjifo C."/>
            <person name="Currier R.B."/>
            <person name="Salgado D."/>
            <person name="Pla D."/>
            <person name="Sanz L."/>
            <person name="Hyder A.S."/>
            <person name="Ribeiro J.M."/>
            <person name="Arntzen J.W."/>
            <person name="van den Thillart G.E."/>
            <person name="Boetzer M."/>
            <person name="Pirovano W."/>
            <person name="Dirks R.P."/>
            <person name="Spaink H.P."/>
            <person name="Duboule D."/>
            <person name="McGlinn E."/>
            <person name="Kini R.M."/>
            <person name="Richardson M.K."/>
        </authorList>
    </citation>
    <scope>NUCLEOTIDE SEQUENCE</scope>
    <source>
        <tissue evidence="2">Blood</tissue>
    </source>
</reference>
<evidence type="ECO:0000256" key="1">
    <source>
        <dbReference type="SAM" id="MobiDB-lite"/>
    </source>
</evidence>
<comment type="caution">
    <text evidence="2">The sequence shown here is derived from an EMBL/GenBank/DDBJ whole genome shotgun (WGS) entry which is preliminary data.</text>
</comment>
<feature type="region of interest" description="Disordered" evidence="1">
    <location>
        <begin position="47"/>
        <end position="74"/>
    </location>
</feature>
<dbReference type="Proteomes" id="UP000018936">
    <property type="component" value="Unassembled WGS sequence"/>
</dbReference>
<organism evidence="2 3">
    <name type="scientific">Ophiophagus hannah</name>
    <name type="common">King cobra</name>
    <name type="synonym">Naja hannah</name>
    <dbReference type="NCBI Taxonomy" id="8665"/>
    <lineage>
        <taxon>Eukaryota</taxon>
        <taxon>Metazoa</taxon>
        <taxon>Chordata</taxon>
        <taxon>Craniata</taxon>
        <taxon>Vertebrata</taxon>
        <taxon>Euteleostomi</taxon>
        <taxon>Lepidosauria</taxon>
        <taxon>Squamata</taxon>
        <taxon>Bifurcata</taxon>
        <taxon>Unidentata</taxon>
        <taxon>Episquamata</taxon>
        <taxon>Toxicofera</taxon>
        <taxon>Serpentes</taxon>
        <taxon>Colubroidea</taxon>
        <taxon>Elapidae</taxon>
        <taxon>Elapinae</taxon>
        <taxon>Ophiophagus</taxon>
    </lineage>
</organism>
<sequence length="99" mass="10845">MPGVVLHKGPAVNDQHSFGPTLQKAGKFLGIHHFVWKFVTGHGRLVPSAASGRRKGTPREEKPAQVSQKWRGKGKGNLRTINFCHAAKALYDKPSCQTC</sequence>
<feature type="non-terminal residue" evidence="2">
    <location>
        <position position="1"/>
    </location>
</feature>
<keyword evidence="3" id="KW-1185">Reference proteome</keyword>